<name>A0A1V2GVR7_9PROT</name>
<dbReference type="GO" id="GO:0016740">
    <property type="term" value="F:transferase activity"/>
    <property type="evidence" value="ECO:0007669"/>
    <property type="project" value="UniProtKB-KW"/>
</dbReference>
<gene>
    <name evidence="2" type="ORF">BKE38_25200</name>
</gene>
<dbReference type="PANTHER" id="PTHR47829">
    <property type="entry name" value="HYDROLASE, PUTATIVE (AFU_ORTHOLOGUE AFUA_1G12880)-RELATED"/>
    <property type="match status" value="1"/>
</dbReference>
<organism evidence="2 3">
    <name type="scientific">Teichococcus deserti</name>
    <dbReference type="NCBI Taxonomy" id="1817963"/>
    <lineage>
        <taxon>Bacteria</taxon>
        <taxon>Pseudomonadati</taxon>
        <taxon>Pseudomonadota</taxon>
        <taxon>Alphaproteobacteria</taxon>
        <taxon>Acetobacterales</taxon>
        <taxon>Roseomonadaceae</taxon>
        <taxon>Roseomonas</taxon>
    </lineage>
</organism>
<reference evidence="2 3" key="1">
    <citation type="submission" date="2016-10" db="EMBL/GenBank/DDBJ databases">
        <title>Draft Genome sequence of Roseomonas sp. strain M3.</title>
        <authorList>
            <person name="Subhash Y."/>
            <person name="Lee S."/>
        </authorList>
    </citation>
    <scope>NUCLEOTIDE SEQUENCE [LARGE SCALE GENOMIC DNA]</scope>
    <source>
        <strain evidence="2 3">M3</strain>
    </source>
</reference>
<feature type="domain" description="Aminoglycoside phosphotransferase" evidence="1">
    <location>
        <begin position="39"/>
        <end position="265"/>
    </location>
</feature>
<comment type="caution">
    <text evidence="2">The sequence shown here is derived from an EMBL/GenBank/DDBJ whole genome shotgun (WGS) entry which is preliminary data.</text>
</comment>
<evidence type="ECO:0000259" key="1">
    <source>
        <dbReference type="Pfam" id="PF01636"/>
    </source>
</evidence>
<dbReference type="InterPro" id="IPR011009">
    <property type="entry name" value="Kinase-like_dom_sf"/>
</dbReference>
<protein>
    <submittedName>
        <fullName evidence="2">Phosphotransferase family protein</fullName>
    </submittedName>
</protein>
<keyword evidence="3" id="KW-1185">Reference proteome</keyword>
<dbReference type="EMBL" id="MLCO01000316">
    <property type="protein sequence ID" value="ONG46533.1"/>
    <property type="molecule type" value="Genomic_DNA"/>
</dbReference>
<dbReference type="OrthoDB" id="3806873at2"/>
<dbReference type="Proteomes" id="UP000188879">
    <property type="component" value="Unassembled WGS sequence"/>
</dbReference>
<dbReference type="Pfam" id="PF01636">
    <property type="entry name" value="APH"/>
    <property type="match status" value="1"/>
</dbReference>
<dbReference type="CDD" id="cd05154">
    <property type="entry name" value="ACAD10_11_N-like"/>
    <property type="match status" value="1"/>
</dbReference>
<dbReference type="InterPro" id="IPR002575">
    <property type="entry name" value="Aminoglycoside_PTrfase"/>
</dbReference>
<dbReference type="Gene3D" id="3.30.200.20">
    <property type="entry name" value="Phosphorylase Kinase, domain 1"/>
    <property type="match status" value="1"/>
</dbReference>
<keyword evidence="2" id="KW-0808">Transferase</keyword>
<dbReference type="RefSeq" id="WP_076960031.1">
    <property type="nucleotide sequence ID" value="NZ_MLCO01000316.1"/>
</dbReference>
<evidence type="ECO:0000313" key="3">
    <source>
        <dbReference type="Proteomes" id="UP000188879"/>
    </source>
</evidence>
<dbReference type="Gene3D" id="3.90.1200.10">
    <property type="match status" value="1"/>
</dbReference>
<evidence type="ECO:0000313" key="2">
    <source>
        <dbReference type="EMBL" id="ONG46533.1"/>
    </source>
</evidence>
<dbReference type="InterPro" id="IPR041726">
    <property type="entry name" value="ACAD10_11_N"/>
</dbReference>
<dbReference type="PANTHER" id="PTHR47829:SF3">
    <property type="entry name" value="AMINOGLYCOSIDE PHOSPHOTRANSFERASE DOMAIN-CONTAINING PROTEIN"/>
    <property type="match status" value="1"/>
</dbReference>
<sequence>MAEAGAPALVPVLENHRFDEASFRAHLRGKLPGFDGPVTIRQFQGGQSNPTFHVATAAGDYVLRKKPPGKLLPSAHAVEREFRAMQALAGSGVPVPRVRLLCEDESIIGTSFFVMDHVPGRIFADRVMKEGTPAERAAIYADLARVLAALHQVDWQAAGLGDFGKPDRYMERQVARWTRQWEAVKVEEMPAMDKLAEWLPRHLPAEEETAIAHGDYRLGNVILHPSEPRIVAVLDWELATLGHPLADLGYACLTYHMAPGPSGVTGLAGTDFSQTGIPDQAEFVRLYCAAAGRPAPQGLEVFVVFSMFRLASIVAGVWRRALDGNAADPRAIGYRERYRGMAETAWSIAQRIEKGGG</sequence>
<dbReference type="AlphaFoldDB" id="A0A1V2GVR7"/>
<dbReference type="SUPFAM" id="SSF56112">
    <property type="entry name" value="Protein kinase-like (PK-like)"/>
    <property type="match status" value="1"/>
</dbReference>
<accession>A0A1V2GVR7</accession>
<proteinExistence type="predicted"/>
<dbReference type="InterPro" id="IPR052898">
    <property type="entry name" value="ACAD10-like"/>
</dbReference>